<dbReference type="Pfam" id="PF25079">
    <property type="entry name" value="COB_C"/>
    <property type="match status" value="1"/>
</dbReference>
<dbReference type="InterPro" id="IPR056900">
    <property type="entry name" value="COB_C"/>
</dbReference>
<comment type="subcellular location">
    <subcellularLocation>
        <location evidence="1">Cell membrane</location>
        <topology evidence="1">Lipid-anchor</topology>
        <topology evidence="1">GPI-anchor</topology>
    </subcellularLocation>
</comment>
<reference evidence="10 11" key="1">
    <citation type="submission" date="2024-11" db="EMBL/GenBank/DDBJ databases">
        <title>Chromosome-level genome assembly of Eucalyptus globulus Labill. provides insights into its genome evolution.</title>
        <authorList>
            <person name="Li X."/>
        </authorList>
    </citation>
    <scope>NUCLEOTIDE SEQUENCE [LARGE SCALE GENOMIC DNA]</scope>
    <source>
        <strain evidence="10">CL2024</strain>
        <tissue evidence="10">Fresh tender leaves</tissue>
    </source>
</reference>
<dbReference type="Pfam" id="PF04833">
    <property type="entry name" value="COBRA"/>
    <property type="match status" value="1"/>
</dbReference>
<keyword evidence="6" id="KW-0449">Lipoprotein</keyword>
<keyword evidence="8" id="KW-0472">Membrane</keyword>
<dbReference type="PANTHER" id="PTHR31673">
    <property type="entry name" value="PROTEIN COBRA"/>
    <property type="match status" value="1"/>
</dbReference>
<evidence type="ECO:0000256" key="6">
    <source>
        <dbReference type="ARBA" id="ARBA00023288"/>
    </source>
</evidence>
<evidence type="ECO:0000256" key="2">
    <source>
        <dbReference type="ARBA" id="ARBA00005507"/>
    </source>
</evidence>
<evidence type="ECO:0000256" key="8">
    <source>
        <dbReference type="SAM" id="Phobius"/>
    </source>
</evidence>
<evidence type="ECO:0000259" key="9">
    <source>
        <dbReference type="Pfam" id="PF25079"/>
    </source>
</evidence>
<dbReference type="Proteomes" id="UP001634007">
    <property type="component" value="Unassembled WGS sequence"/>
</dbReference>
<sequence>MPSDATLTAYDVLDPNGNINIKWDVMSWTPDGYVAVIALSNFQMFRHIPSPGWTLGWTWAGKEIIWSIVGAQATDQGDCSKFKGNIPHSCERSPAIIDLLPGVHDNQKYTDCCKGGVVTSWGQDPAAAVSSFQVSVGLSGTSSTSVKLPRDFYLLGPGLGYTCSGATIMPPSVFLSADRRRRNQAMMSWYVTCTYSQMIVSKNPTCCVSFSSFYNPMITPCPSCACGCEGTANCIGSQSQIQSVVGSQPSIAGDAPLLQCTNHMCPIRVHWHFKANYKEYWRVKITVTNFNYGINYTQWTLAAQHPNFNKITQVYKFDYKPLDAFGSLNDTGMFYGIKYYNDLLMQAGPEGNVQTEMILRKDKSTFTLDQGWAFPRKVYFDGDECMMPPPDKYPSLPSIAPLNLSMALALAFFLILVLMVLMPLML</sequence>
<feature type="domain" description="COBRA C-terminal" evidence="9">
    <location>
        <begin position="205"/>
        <end position="394"/>
    </location>
</feature>
<evidence type="ECO:0000256" key="7">
    <source>
        <dbReference type="PIRNR" id="PIRNR038122"/>
    </source>
</evidence>
<protein>
    <recommendedName>
        <fullName evidence="7">COBRA-like protein</fullName>
    </recommendedName>
</protein>
<dbReference type="EMBL" id="JBJKBG010000011">
    <property type="protein sequence ID" value="KAL3716608.1"/>
    <property type="molecule type" value="Genomic_DNA"/>
</dbReference>
<keyword evidence="8" id="KW-0812">Transmembrane</keyword>
<evidence type="ECO:0000256" key="5">
    <source>
        <dbReference type="ARBA" id="ARBA00023180"/>
    </source>
</evidence>
<keyword evidence="8" id="KW-1133">Transmembrane helix</keyword>
<keyword evidence="4" id="KW-0732">Signal</keyword>
<accession>A0ABD3IQK0</accession>
<dbReference type="PANTHER" id="PTHR31673:SF23">
    <property type="entry name" value="COBRA-LIKE PROTEIN 4"/>
    <property type="match status" value="1"/>
</dbReference>
<proteinExistence type="inferred from homology"/>
<evidence type="ECO:0000256" key="1">
    <source>
        <dbReference type="ARBA" id="ARBA00004609"/>
    </source>
</evidence>
<dbReference type="GO" id="GO:0005886">
    <property type="term" value="C:plasma membrane"/>
    <property type="evidence" value="ECO:0007669"/>
    <property type="project" value="UniProtKB-SubCell"/>
</dbReference>
<dbReference type="PIRSF" id="PIRSF038122">
    <property type="entry name" value="COBRA"/>
    <property type="match status" value="1"/>
</dbReference>
<evidence type="ECO:0000256" key="4">
    <source>
        <dbReference type="ARBA" id="ARBA00022729"/>
    </source>
</evidence>
<feature type="transmembrane region" description="Helical" evidence="8">
    <location>
        <begin position="404"/>
        <end position="424"/>
    </location>
</feature>
<keyword evidence="3" id="KW-0336">GPI-anchor</keyword>
<keyword evidence="5" id="KW-0325">Glycoprotein</keyword>
<evidence type="ECO:0000313" key="10">
    <source>
        <dbReference type="EMBL" id="KAL3716608.1"/>
    </source>
</evidence>
<dbReference type="AlphaFoldDB" id="A0ABD3IQK0"/>
<keyword evidence="11" id="KW-1185">Reference proteome</keyword>
<gene>
    <name evidence="10" type="ORF">ACJRO7_008224</name>
</gene>
<evidence type="ECO:0000256" key="3">
    <source>
        <dbReference type="ARBA" id="ARBA00022622"/>
    </source>
</evidence>
<comment type="caution">
    <text evidence="10">The sequence shown here is derived from an EMBL/GenBank/DDBJ whole genome shotgun (WGS) entry which is preliminary data.</text>
</comment>
<dbReference type="InterPro" id="IPR006918">
    <property type="entry name" value="COBRA_pln"/>
</dbReference>
<organism evidence="10 11">
    <name type="scientific">Eucalyptus globulus</name>
    <name type="common">Tasmanian blue gum</name>
    <dbReference type="NCBI Taxonomy" id="34317"/>
    <lineage>
        <taxon>Eukaryota</taxon>
        <taxon>Viridiplantae</taxon>
        <taxon>Streptophyta</taxon>
        <taxon>Embryophyta</taxon>
        <taxon>Tracheophyta</taxon>
        <taxon>Spermatophyta</taxon>
        <taxon>Magnoliopsida</taxon>
        <taxon>eudicotyledons</taxon>
        <taxon>Gunneridae</taxon>
        <taxon>Pentapetalae</taxon>
        <taxon>rosids</taxon>
        <taxon>malvids</taxon>
        <taxon>Myrtales</taxon>
        <taxon>Myrtaceae</taxon>
        <taxon>Myrtoideae</taxon>
        <taxon>Eucalypteae</taxon>
        <taxon>Eucalyptus</taxon>
    </lineage>
</organism>
<dbReference type="GO" id="GO:0098552">
    <property type="term" value="C:side of membrane"/>
    <property type="evidence" value="ECO:0007669"/>
    <property type="project" value="UniProtKB-KW"/>
</dbReference>
<comment type="similarity">
    <text evidence="2 7">Belongs to the COBRA family.</text>
</comment>
<evidence type="ECO:0000313" key="11">
    <source>
        <dbReference type="Proteomes" id="UP001634007"/>
    </source>
</evidence>
<name>A0ABD3IQK0_EUCGL</name>